<reference evidence="1 2" key="1">
    <citation type="submission" date="2014-09" db="EMBL/GenBank/DDBJ databases">
        <authorList>
            <person name="Ellenberger Sabrina"/>
        </authorList>
    </citation>
    <scope>NUCLEOTIDE SEQUENCE [LARGE SCALE GENOMIC DNA]</scope>
    <source>
        <strain evidence="1 2">CBS 412.66</strain>
    </source>
</reference>
<proteinExistence type="predicted"/>
<accession>A0A0B7N1D5</accession>
<sequence>MSELCHEPYLQYHALSDETKDEADIWWTTWPALIFSHEGKSLRINTYDNYEKFKYHLDKFANYLKDEFVKTDAIIRLNMKQNDTIILEVEQNGSFIQIAMDFRSHDIQENLVKQIFNHVIAQFPLESVTILYQYGVKEIKDASNVIVAVITSVDTELKSISLSESPHFSRIPGTLDDSSLQMKWHMVKHTTS</sequence>
<dbReference type="AlphaFoldDB" id="A0A0B7N1D5"/>
<dbReference type="EMBL" id="LN721335">
    <property type="protein sequence ID" value="CEP09320.1"/>
    <property type="molecule type" value="Genomic_DNA"/>
</dbReference>
<organism evidence="1 2">
    <name type="scientific">Parasitella parasitica</name>
    <dbReference type="NCBI Taxonomy" id="35722"/>
    <lineage>
        <taxon>Eukaryota</taxon>
        <taxon>Fungi</taxon>
        <taxon>Fungi incertae sedis</taxon>
        <taxon>Mucoromycota</taxon>
        <taxon>Mucoromycotina</taxon>
        <taxon>Mucoromycetes</taxon>
        <taxon>Mucorales</taxon>
        <taxon>Mucorineae</taxon>
        <taxon>Mucoraceae</taxon>
        <taxon>Parasitella</taxon>
    </lineage>
</organism>
<evidence type="ECO:0000313" key="1">
    <source>
        <dbReference type="EMBL" id="CEP09320.1"/>
    </source>
</evidence>
<name>A0A0B7N1D5_9FUNG</name>
<dbReference type="Proteomes" id="UP000054107">
    <property type="component" value="Unassembled WGS sequence"/>
</dbReference>
<keyword evidence="2" id="KW-1185">Reference proteome</keyword>
<protein>
    <submittedName>
        <fullName evidence="1">Uncharacterized protein</fullName>
    </submittedName>
</protein>
<gene>
    <name evidence="1" type="primary">PARPA_02799.1 scaffold 5272</name>
</gene>
<evidence type="ECO:0000313" key="2">
    <source>
        <dbReference type="Proteomes" id="UP000054107"/>
    </source>
</evidence>